<reference evidence="2 3" key="1">
    <citation type="journal article" date="2014" name="Proc. Natl. Acad. Sci. U.S.A.">
        <title>Trajectory and genomic determinants of fungal-pathogen speciation and host adaptation.</title>
        <authorList>
            <person name="Hu X."/>
            <person name="Xiao G."/>
            <person name="Zheng P."/>
            <person name="Shang Y."/>
            <person name="Su Y."/>
            <person name="Zhang X."/>
            <person name="Liu X."/>
            <person name="Zhan S."/>
            <person name="St Leger R.J."/>
            <person name="Wang C."/>
        </authorList>
    </citation>
    <scope>NUCLEOTIDE SEQUENCE [LARGE SCALE GENOMIC DNA]</scope>
    <source>
        <strain evidence="2 3">ARSEF 977</strain>
    </source>
</reference>
<gene>
    <name evidence="2" type="ORF">MGU_08015</name>
</gene>
<evidence type="ECO:0000256" key="1">
    <source>
        <dbReference type="SAM" id="MobiDB-lite"/>
    </source>
</evidence>
<accession>A0A0B4GD66</accession>
<proteinExistence type="predicted"/>
<dbReference type="Proteomes" id="UP000031192">
    <property type="component" value="Unassembled WGS sequence"/>
</dbReference>
<dbReference type="AlphaFoldDB" id="A0A0B4GD66"/>
<feature type="region of interest" description="Disordered" evidence="1">
    <location>
        <begin position="26"/>
        <end position="94"/>
    </location>
</feature>
<name>A0A0B4GD66_METGA</name>
<feature type="compositionally biased region" description="Low complexity" evidence="1">
    <location>
        <begin position="75"/>
        <end position="88"/>
    </location>
</feature>
<evidence type="ECO:0000313" key="2">
    <source>
        <dbReference type="EMBL" id="KID84865.1"/>
    </source>
</evidence>
<comment type="caution">
    <text evidence="2">The sequence shown here is derived from an EMBL/GenBank/DDBJ whole genome shotgun (WGS) entry which is preliminary data.</text>
</comment>
<dbReference type="EMBL" id="AZNH01000037">
    <property type="protein sequence ID" value="KID84865.1"/>
    <property type="molecule type" value="Genomic_DNA"/>
</dbReference>
<sequence length="145" mass="15689">MDQDGTRDIPDLSQLALEDHAAHSSLYSACTPGPDNSGWPTPELGILPPSSRSTSDDDLPLPLPDDGNTPQPTIDSSSPPDNSHSSDPVLSSYKQEVLPAAARLTPDFIDSHNAAYNEVFREFFRPDCNCCAISDLDEPEEVHTL</sequence>
<protein>
    <submittedName>
        <fullName evidence="2">Uncharacterized protein</fullName>
    </submittedName>
</protein>
<keyword evidence="3" id="KW-1185">Reference proteome</keyword>
<dbReference type="HOGENOM" id="CLU_1787265_0_0_1"/>
<organism evidence="2 3">
    <name type="scientific">Metarhizium guizhouense (strain ARSEF 977)</name>
    <dbReference type="NCBI Taxonomy" id="1276136"/>
    <lineage>
        <taxon>Eukaryota</taxon>
        <taxon>Fungi</taxon>
        <taxon>Dikarya</taxon>
        <taxon>Ascomycota</taxon>
        <taxon>Pezizomycotina</taxon>
        <taxon>Sordariomycetes</taxon>
        <taxon>Hypocreomycetidae</taxon>
        <taxon>Hypocreales</taxon>
        <taxon>Clavicipitaceae</taxon>
        <taxon>Metarhizium</taxon>
    </lineage>
</organism>
<evidence type="ECO:0000313" key="3">
    <source>
        <dbReference type="Proteomes" id="UP000031192"/>
    </source>
</evidence>